<dbReference type="Proteomes" id="UP000593567">
    <property type="component" value="Unassembled WGS sequence"/>
</dbReference>
<evidence type="ECO:0000256" key="1">
    <source>
        <dbReference type="SAM" id="Phobius"/>
    </source>
</evidence>
<feature type="transmembrane region" description="Helical" evidence="1">
    <location>
        <begin position="150"/>
        <end position="169"/>
    </location>
</feature>
<keyword evidence="3" id="KW-1185">Reference proteome</keyword>
<keyword evidence="1" id="KW-0472">Membrane</keyword>
<feature type="transmembrane region" description="Helical" evidence="1">
    <location>
        <begin position="86"/>
        <end position="111"/>
    </location>
</feature>
<feature type="transmembrane region" description="Helical" evidence="1">
    <location>
        <begin position="215"/>
        <end position="235"/>
    </location>
</feature>
<reference evidence="2" key="1">
    <citation type="submission" date="2020-06" db="EMBL/GenBank/DDBJ databases">
        <title>Draft genome of Bugula neritina, a colonial animal packing powerful symbionts and potential medicines.</title>
        <authorList>
            <person name="Rayko M."/>
        </authorList>
    </citation>
    <scope>NUCLEOTIDE SEQUENCE [LARGE SCALE GENOMIC DNA]</scope>
    <source>
        <strain evidence="2">Kwan_BN1</strain>
    </source>
</reference>
<proteinExistence type="predicted"/>
<protein>
    <submittedName>
        <fullName evidence="2">Uncharacterized protein</fullName>
    </submittedName>
</protein>
<feature type="transmembrane region" description="Helical" evidence="1">
    <location>
        <begin position="277"/>
        <end position="296"/>
    </location>
</feature>
<accession>A0A7J7JMG3</accession>
<sequence length="366" mass="41960">MSNTEISPTTRKDFSTAMSGDQRHGYTYPLRVALVIAGLYSGRHEKKFLTVLCVIYHLICCVLSTLLCLTCVAVLCLWLPTVEKTIHSLAVTTVGMYWYLTLTINNWIFFYNCHRADGLFRLFQNIKDETETMKTKNINSQPAKEKRNQIIIFLVSTILVAGNTGIKLWDMTHSKILDPIFNSMTLPTLNISRGIYVSIQCVSASGSVLFYIQSLYQPAFFVSICYTVYTMMSNFNEHFRECVKRSVQETIDHIHEYRMMQLRLSELAESINRLFKFYLANTITDLVIASLVFLYLLSTPQMRAFDFFGQLTMSYWFISSGLIILSYVFFSQLIADASGEAYGHLLNLMDDQTELTVTQSHQVKSN</sequence>
<comment type="caution">
    <text evidence="2">The sequence shown here is derived from an EMBL/GenBank/DDBJ whole genome shotgun (WGS) entry which is preliminary data.</text>
</comment>
<dbReference type="EMBL" id="VXIV02002204">
    <property type="protein sequence ID" value="KAF6026804.1"/>
    <property type="molecule type" value="Genomic_DNA"/>
</dbReference>
<gene>
    <name evidence="2" type="ORF">EB796_014905</name>
</gene>
<keyword evidence="1" id="KW-0812">Transmembrane</keyword>
<evidence type="ECO:0000313" key="3">
    <source>
        <dbReference type="Proteomes" id="UP000593567"/>
    </source>
</evidence>
<evidence type="ECO:0000313" key="2">
    <source>
        <dbReference type="EMBL" id="KAF6026804.1"/>
    </source>
</evidence>
<keyword evidence="1" id="KW-1133">Transmembrane helix</keyword>
<feature type="transmembrane region" description="Helical" evidence="1">
    <location>
        <begin position="54"/>
        <end position="80"/>
    </location>
</feature>
<name>A0A7J7JMG3_BUGNE</name>
<feature type="transmembrane region" description="Helical" evidence="1">
    <location>
        <begin position="316"/>
        <end position="335"/>
    </location>
</feature>
<dbReference type="AlphaFoldDB" id="A0A7J7JMG3"/>
<organism evidence="2 3">
    <name type="scientific">Bugula neritina</name>
    <name type="common">Brown bryozoan</name>
    <name type="synonym">Sertularia neritina</name>
    <dbReference type="NCBI Taxonomy" id="10212"/>
    <lineage>
        <taxon>Eukaryota</taxon>
        <taxon>Metazoa</taxon>
        <taxon>Spiralia</taxon>
        <taxon>Lophotrochozoa</taxon>
        <taxon>Bryozoa</taxon>
        <taxon>Gymnolaemata</taxon>
        <taxon>Cheilostomatida</taxon>
        <taxon>Flustrina</taxon>
        <taxon>Buguloidea</taxon>
        <taxon>Bugulidae</taxon>
        <taxon>Bugula</taxon>
    </lineage>
</organism>